<dbReference type="AlphaFoldDB" id="K1L744"/>
<evidence type="ECO:0000313" key="2">
    <source>
        <dbReference type="Proteomes" id="UP000004738"/>
    </source>
</evidence>
<name>K1L744_9BACL</name>
<dbReference type="Proteomes" id="UP000004738">
    <property type="component" value="Unassembled WGS sequence"/>
</dbReference>
<keyword evidence="2" id="KW-1185">Reference proteome</keyword>
<dbReference type="RefSeq" id="WP_008403838.1">
    <property type="nucleotide sequence ID" value="NZ_AMCK01000002.1"/>
</dbReference>
<sequence>MYALANSFLNLIIEYRVEVYEMNIYMHGANVRIDLGIVGEDISKVMYRADYVIVRADGK</sequence>
<evidence type="ECO:0000313" key="1">
    <source>
        <dbReference type="EMBL" id="EKB46368.1"/>
    </source>
</evidence>
<dbReference type="EMBL" id="AMCK01000002">
    <property type="protein sequence ID" value="EKB46368.1"/>
    <property type="molecule type" value="Genomic_DNA"/>
</dbReference>
<protein>
    <submittedName>
        <fullName evidence="1">Uncharacterized protein</fullName>
    </submittedName>
</protein>
<organism evidence="1 2">
    <name type="scientific">Solibacillus isronensis B3W22</name>
    <dbReference type="NCBI Taxonomy" id="1224748"/>
    <lineage>
        <taxon>Bacteria</taxon>
        <taxon>Bacillati</taxon>
        <taxon>Bacillota</taxon>
        <taxon>Bacilli</taxon>
        <taxon>Bacillales</taxon>
        <taxon>Caryophanaceae</taxon>
        <taxon>Solibacillus</taxon>
    </lineage>
</organism>
<gene>
    <name evidence="1" type="ORF">B857_00578</name>
</gene>
<dbReference type="PATRIC" id="fig|1224748.3.peg.584"/>
<accession>K1L744</accession>
<proteinExistence type="predicted"/>
<comment type="caution">
    <text evidence="1">The sequence shown here is derived from an EMBL/GenBank/DDBJ whole genome shotgun (WGS) entry which is preliminary data.</text>
</comment>
<reference evidence="1 2" key="1">
    <citation type="journal article" date="2012" name="J. Bacteriol.">
        <title>Draft Genome Sequence of Bacillus isronensis Strain B3W22, Isolated from the Upper Atmosphere.</title>
        <authorList>
            <person name="Shivaji S."/>
            <person name="Ara S."/>
            <person name="Singh S.K."/>
            <person name="Bandi S."/>
            <person name="Singh A."/>
            <person name="Pinnaka A.K."/>
        </authorList>
    </citation>
    <scope>NUCLEOTIDE SEQUENCE [LARGE SCALE GENOMIC DNA]</scope>
    <source>
        <strain evidence="1 2">B3W22</strain>
    </source>
</reference>